<dbReference type="InterPro" id="IPR022301">
    <property type="entry name" value="Integral_membrane_YjbE"/>
</dbReference>
<dbReference type="PANTHER" id="PTHR30238">
    <property type="entry name" value="MEMBRANE BOUND PREDICTED REDOX MODULATOR"/>
    <property type="match status" value="1"/>
</dbReference>
<evidence type="ECO:0000256" key="4">
    <source>
        <dbReference type="ARBA" id="ARBA00022989"/>
    </source>
</evidence>
<keyword evidence="3 6" id="KW-0812">Transmembrane</keyword>
<feature type="transmembrane region" description="Helical" evidence="6">
    <location>
        <begin position="69"/>
        <end position="88"/>
    </location>
</feature>
<dbReference type="RefSeq" id="WP_307353651.1">
    <property type="nucleotide sequence ID" value="NZ_JAGINO010000001.1"/>
</dbReference>
<gene>
    <name evidence="7" type="ORF">QO018_000138</name>
</gene>
<dbReference type="Proteomes" id="UP001244552">
    <property type="component" value="Unassembled WGS sequence"/>
</dbReference>
<proteinExistence type="inferred from homology"/>
<evidence type="ECO:0000256" key="1">
    <source>
        <dbReference type="ARBA" id="ARBA00004141"/>
    </source>
</evidence>
<reference evidence="7 8" key="1">
    <citation type="submission" date="2023-07" db="EMBL/GenBank/DDBJ databases">
        <title>Genomic Encyclopedia of Type Strains, Phase IV (KMG-IV): sequencing the most valuable type-strain genomes for metagenomic binning, comparative biology and taxonomic classification.</title>
        <authorList>
            <person name="Goeker M."/>
        </authorList>
    </citation>
    <scope>NUCLEOTIDE SEQUENCE [LARGE SCALE GENOMIC DNA]</scope>
    <source>
        <strain evidence="7 8">DSM 19922</strain>
    </source>
</reference>
<comment type="subcellular location">
    <subcellularLocation>
        <location evidence="1">Membrane</location>
        <topology evidence="1">Multi-pass membrane protein</topology>
    </subcellularLocation>
</comment>
<evidence type="ECO:0000313" key="7">
    <source>
        <dbReference type="EMBL" id="MDQ0531306.1"/>
    </source>
</evidence>
<organism evidence="7 8">
    <name type="scientific">Azospirillum picis</name>
    <dbReference type="NCBI Taxonomy" id="488438"/>
    <lineage>
        <taxon>Bacteria</taxon>
        <taxon>Pseudomonadati</taxon>
        <taxon>Pseudomonadota</taxon>
        <taxon>Alphaproteobacteria</taxon>
        <taxon>Rhodospirillales</taxon>
        <taxon>Azospirillaceae</taxon>
        <taxon>Azospirillum</taxon>
    </lineage>
</organism>
<keyword evidence="5 6" id="KW-0472">Membrane</keyword>
<accession>A0ABU0MD05</accession>
<comment type="caution">
    <text evidence="7">The sequence shown here is derived from an EMBL/GenBank/DDBJ whole genome shotgun (WGS) entry which is preliminary data.</text>
</comment>
<evidence type="ECO:0000256" key="2">
    <source>
        <dbReference type="ARBA" id="ARBA00007511"/>
    </source>
</evidence>
<evidence type="ECO:0000256" key="3">
    <source>
        <dbReference type="ARBA" id="ARBA00022692"/>
    </source>
</evidence>
<dbReference type="InterPro" id="IPR005496">
    <property type="entry name" value="Integral_membrane_TerC"/>
</dbReference>
<dbReference type="NCBIfam" id="TIGR03717">
    <property type="entry name" value="R_switched_YjbE"/>
    <property type="match status" value="1"/>
</dbReference>
<sequence>MDSLLPELIALCQVVFIDLVLAGDNAIVVGMAAAGVPREKRTKVIFWGIAAAVMLRIGFALATTRLLDIIGLTLAGGLLLLWVCWKLFRELRGQREEAEAAALIAEQDGAEGVAAAAGGGKPVGTAIWEVIVADVSMSLDNVLAVAGAAREHLWVLAAGLLLSVALMGAAASVIARLLNRFHWIAYLGLLVIVYVALRMIYHGSIEVMAYSHHLG</sequence>
<evidence type="ECO:0000313" key="8">
    <source>
        <dbReference type="Proteomes" id="UP001244552"/>
    </source>
</evidence>
<evidence type="ECO:0000256" key="5">
    <source>
        <dbReference type="ARBA" id="ARBA00023136"/>
    </source>
</evidence>
<feature type="transmembrane region" description="Helical" evidence="6">
    <location>
        <begin position="6"/>
        <end position="32"/>
    </location>
</feature>
<evidence type="ECO:0000256" key="6">
    <source>
        <dbReference type="SAM" id="Phobius"/>
    </source>
</evidence>
<keyword evidence="8" id="KW-1185">Reference proteome</keyword>
<keyword evidence="4 6" id="KW-1133">Transmembrane helix</keyword>
<comment type="similarity">
    <text evidence="2">Belongs to the TerC family.</text>
</comment>
<dbReference type="PANTHER" id="PTHR30238:SF4">
    <property type="entry name" value="SLL1022 PROTEIN"/>
    <property type="match status" value="1"/>
</dbReference>
<feature type="transmembrane region" description="Helical" evidence="6">
    <location>
        <begin position="44"/>
        <end position="63"/>
    </location>
</feature>
<name>A0ABU0MD05_9PROT</name>
<feature type="transmembrane region" description="Helical" evidence="6">
    <location>
        <begin position="153"/>
        <end position="175"/>
    </location>
</feature>
<dbReference type="EMBL" id="JAUSVU010000001">
    <property type="protein sequence ID" value="MDQ0531306.1"/>
    <property type="molecule type" value="Genomic_DNA"/>
</dbReference>
<feature type="transmembrane region" description="Helical" evidence="6">
    <location>
        <begin position="181"/>
        <end position="201"/>
    </location>
</feature>
<dbReference type="Pfam" id="PF03741">
    <property type="entry name" value="TerC"/>
    <property type="match status" value="1"/>
</dbReference>
<protein>
    <submittedName>
        <fullName evidence="7">YjbE family integral membrane protein</fullName>
    </submittedName>
</protein>